<dbReference type="InterPro" id="IPR000210">
    <property type="entry name" value="BTB/POZ_dom"/>
</dbReference>
<keyword evidence="1" id="KW-0539">Nucleus</keyword>
<feature type="compositionally biased region" description="Polar residues" evidence="2">
    <location>
        <begin position="243"/>
        <end position="261"/>
    </location>
</feature>
<dbReference type="Gene3D" id="3.30.710.10">
    <property type="entry name" value="Potassium Channel Kv1.1, Chain A"/>
    <property type="match status" value="1"/>
</dbReference>
<dbReference type="STRING" id="1965070.A0A443R478"/>
<evidence type="ECO:0000256" key="1">
    <source>
        <dbReference type="ARBA" id="ARBA00023242"/>
    </source>
</evidence>
<dbReference type="CDD" id="cd18315">
    <property type="entry name" value="BTB_POZ_BAB-like"/>
    <property type="match status" value="1"/>
</dbReference>
<feature type="region of interest" description="Disordered" evidence="2">
    <location>
        <begin position="151"/>
        <end position="279"/>
    </location>
</feature>
<dbReference type="EMBL" id="NCKU01002232">
    <property type="protein sequence ID" value="RWS10081.1"/>
    <property type="molecule type" value="Genomic_DNA"/>
</dbReference>
<dbReference type="PANTHER" id="PTHR23110">
    <property type="entry name" value="BTB DOMAIN TRANSCRIPTION FACTOR"/>
    <property type="match status" value="1"/>
</dbReference>
<proteinExistence type="predicted"/>
<dbReference type="AlphaFoldDB" id="A0A443R478"/>
<organism evidence="4 5">
    <name type="scientific">Dinothrombium tinctorium</name>
    <dbReference type="NCBI Taxonomy" id="1965070"/>
    <lineage>
        <taxon>Eukaryota</taxon>
        <taxon>Metazoa</taxon>
        <taxon>Ecdysozoa</taxon>
        <taxon>Arthropoda</taxon>
        <taxon>Chelicerata</taxon>
        <taxon>Arachnida</taxon>
        <taxon>Acari</taxon>
        <taxon>Acariformes</taxon>
        <taxon>Trombidiformes</taxon>
        <taxon>Prostigmata</taxon>
        <taxon>Anystina</taxon>
        <taxon>Parasitengona</taxon>
        <taxon>Trombidioidea</taxon>
        <taxon>Trombidiidae</taxon>
        <taxon>Dinothrombium</taxon>
    </lineage>
</organism>
<dbReference type="InterPro" id="IPR051095">
    <property type="entry name" value="Dros_DevTransReg"/>
</dbReference>
<comment type="caution">
    <text evidence="4">The sequence shown here is derived from an EMBL/GenBank/DDBJ whole genome shotgun (WGS) entry which is preliminary data.</text>
</comment>
<evidence type="ECO:0000313" key="5">
    <source>
        <dbReference type="Proteomes" id="UP000285301"/>
    </source>
</evidence>
<evidence type="ECO:0000259" key="3">
    <source>
        <dbReference type="PROSITE" id="PS50097"/>
    </source>
</evidence>
<reference evidence="4 5" key="1">
    <citation type="journal article" date="2018" name="Gigascience">
        <title>Genomes of trombidid mites reveal novel predicted allergens and laterally-transferred genes associated with secondary metabolism.</title>
        <authorList>
            <person name="Dong X."/>
            <person name="Chaisiri K."/>
            <person name="Xia D."/>
            <person name="Armstrong S.D."/>
            <person name="Fang Y."/>
            <person name="Donnelly M.J."/>
            <person name="Kadowaki T."/>
            <person name="McGarry J.W."/>
            <person name="Darby A.C."/>
            <person name="Makepeace B.L."/>
        </authorList>
    </citation>
    <scope>NUCLEOTIDE SEQUENCE [LARGE SCALE GENOMIC DNA]</scope>
    <source>
        <strain evidence="4">UoL-WK</strain>
    </source>
</reference>
<dbReference type="OrthoDB" id="9978265at2759"/>
<dbReference type="SMART" id="SM00225">
    <property type="entry name" value="BTB"/>
    <property type="match status" value="1"/>
</dbReference>
<evidence type="ECO:0000256" key="2">
    <source>
        <dbReference type="SAM" id="MobiDB-lite"/>
    </source>
</evidence>
<keyword evidence="5" id="KW-1185">Reference proteome</keyword>
<evidence type="ECO:0000313" key="4">
    <source>
        <dbReference type="EMBL" id="RWS10081.1"/>
    </source>
</evidence>
<dbReference type="Proteomes" id="UP000285301">
    <property type="component" value="Unassembled WGS sequence"/>
</dbReference>
<sequence length="311" mass="33965">MVSSQASQAFCLKLNSHQTHLIEAFQKLYNDEVMVDCTLSCTGGTLKAHKLVLSACSPYFTNLFSTFTNPYQYPVVILKDMPFADLKAIIEFMYRGEVTVPQTSLPSVLDSAKTLMVTGLCDIKVFYSKTIHNFAFTHLFDVQIANIETPSKTDAASGAKQSAGRRTRKRRRQNKDDEKVGGESQEGESVGGDSEHSDVDASEGENSEKREQEESTNVAASGDVPIDDGEGLAQEEGEEMDQSLMSTENLDNSGMNSSQAGPSGVAHNLRSGQKMTPSAAMKANLRQMRIEKLQAITGGLSGWFSSFENIF</sequence>
<dbReference type="GO" id="GO:0005634">
    <property type="term" value="C:nucleus"/>
    <property type="evidence" value="ECO:0007669"/>
    <property type="project" value="TreeGrafter"/>
</dbReference>
<accession>A0A443R478</accession>
<gene>
    <name evidence="4" type="ORF">B4U79_15961</name>
</gene>
<dbReference type="GO" id="GO:0006357">
    <property type="term" value="P:regulation of transcription by RNA polymerase II"/>
    <property type="evidence" value="ECO:0007669"/>
    <property type="project" value="TreeGrafter"/>
</dbReference>
<protein>
    <recommendedName>
        <fullName evidence="3">BTB domain-containing protein</fullName>
    </recommendedName>
</protein>
<feature type="compositionally biased region" description="Basic residues" evidence="2">
    <location>
        <begin position="163"/>
        <end position="173"/>
    </location>
</feature>
<dbReference type="InterPro" id="IPR011333">
    <property type="entry name" value="SKP1/BTB/POZ_sf"/>
</dbReference>
<name>A0A443R478_9ACAR</name>
<dbReference type="Pfam" id="PF00651">
    <property type="entry name" value="BTB"/>
    <property type="match status" value="1"/>
</dbReference>
<dbReference type="SUPFAM" id="SSF54695">
    <property type="entry name" value="POZ domain"/>
    <property type="match status" value="1"/>
</dbReference>
<feature type="compositionally biased region" description="Acidic residues" evidence="2">
    <location>
        <begin position="225"/>
        <end position="241"/>
    </location>
</feature>
<feature type="domain" description="BTB" evidence="3">
    <location>
        <begin position="35"/>
        <end position="102"/>
    </location>
</feature>
<dbReference type="PROSITE" id="PS50097">
    <property type="entry name" value="BTB"/>
    <property type="match status" value="1"/>
</dbReference>
<dbReference type="PANTHER" id="PTHR23110:SF109">
    <property type="entry name" value="FI07618P-RELATED"/>
    <property type="match status" value="1"/>
</dbReference>